<dbReference type="EMBL" id="LVYV01000056">
    <property type="protein sequence ID" value="KZD20360.1"/>
    <property type="molecule type" value="Genomic_DNA"/>
</dbReference>
<dbReference type="AlphaFoldDB" id="A0A163X3F4"/>
<dbReference type="RefSeq" id="WP_068738678.1">
    <property type="nucleotide sequence ID" value="NZ_LVYV01000056.1"/>
</dbReference>
<comment type="caution">
    <text evidence="2">The sequence shown here is derived from an EMBL/GenBank/DDBJ whole genome shotgun (WGS) entry which is preliminary data.</text>
</comment>
<dbReference type="Proteomes" id="UP000076574">
    <property type="component" value="Unassembled WGS sequence"/>
</dbReference>
<keyword evidence="3" id="KW-1185">Reference proteome</keyword>
<feature type="region of interest" description="Disordered" evidence="1">
    <location>
        <begin position="42"/>
        <end position="69"/>
    </location>
</feature>
<accession>A0A163X3F4</accession>
<evidence type="ECO:0000256" key="1">
    <source>
        <dbReference type="SAM" id="MobiDB-lite"/>
    </source>
</evidence>
<evidence type="ECO:0000313" key="2">
    <source>
        <dbReference type="EMBL" id="KZD20360.1"/>
    </source>
</evidence>
<gene>
    <name evidence="2" type="ORF">A4A58_19160</name>
</gene>
<sequence length="69" mass="7807">MKQSDTYRANAHNCAEMAAAADNEPARNRFKRMETAWLALAEEEDWLDGEASPKTDLPRSMPDPDPEKN</sequence>
<dbReference type="OrthoDB" id="8244345at2"/>
<organism evidence="2 3">
    <name type="scientific">Tardiphaga robiniae</name>
    <dbReference type="NCBI Taxonomy" id="943830"/>
    <lineage>
        <taxon>Bacteria</taxon>
        <taxon>Pseudomonadati</taxon>
        <taxon>Pseudomonadota</taxon>
        <taxon>Alphaproteobacteria</taxon>
        <taxon>Hyphomicrobiales</taxon>
        <taxon>Nitrobacteraceae</taxon>
        <taxon>Tardiphaga</taxon>
    </lineage>
</organism>
<protein>
    <submittedName>
        <fullName evidence="2">Uncharacterized protein</fullName>
    </submittedName>
</protein>
<evidence type="ECO:0000313" key="3">
    <source>
        <dbReference type="Proteomes" id="UP000076574"/>
    </source>
</evidence>
<name>A0A163X3F4_9BRAD</name>
<reference evidence="2 3" key="1">
    <citation type="submission" date="2016-03" db="EMBL/GenBank/DDBJ databases">
        <title>Microsymbionts genomes from the relict species Vavilovia formosa (Stev.) Fed.</title>
        <authorList>
            <person name="Kopat V."/>
            <person name="Chirak E."/>
            <person name="Kimeklis A."/>
            <person name="Andronov E."/>
        </authorList>
    </citation>
    <scope>NUCLEOTIDE SEQUENCE [LARGE SCALE GENOMIC DNA]</scope>
    <source>
        <strain evidence="2 3">Vaf07</strain>
    </source>
</reference>
<proteinExistence type="predicted"/>